<dbReference type="PANTHER" id="PTHR35936:SF35">
    <property type="entry name" value="L-CYSTINE-BINDING PROTEIN TCYJ"/>
    <property type="match status" value="1"/>
</dbReference>
<dbReference type="Pfam" id="PF00497">
    <property type="entry name" value="SBP_bac_3"/>
    <property type="match status" value="1"/>
</dbReference>
<comment type="caution">
    <text evidence="4">The sequence shown here is derived from an EMBL/GenBank/DDBJ whole genome shotgun (WGS) entry which is preliminary data.</text>
</comment>
<feature type="signal peptide" evidence="2">
    <location>
        <begin position="1"/>
        <end position="25"/>
    </location>
</feature>
<name>A0ABW5DIF5_9HYPH</name>
<dbReference type="RefSeq" id="WP_345099940.1">
    <property type="nucleotide sequence ID" value="NZ_BAABGS010000072.1"/>
</dbReference>
<keyword evidence="1 2" id="KW-0732">Signal</keyword>
<dbReference type="SMART" id="SM00062">
    <property type="entry name" value="PBPb"/>
    <property type="match status" value="1"/>
</dbReference>
<evidence type="ECO:0000313" key="5">
    <source>
        <dbReference type="Proteomes" id="UP001597373"/>
    </source>
</evidence>
<reference evidence="5" key="1">
    <citation type="journal article" date="2019" name="Int. J. Syst. Evol. Microbiol.">
        <title>The Global Catalogue of Microorganisms (GCM) 10K type strain sequencing project: providing services to taxonomists for standard genome sequencing and annotation.</title>
        <authorList>
            <consortium name="The Broad Institute Genomics Platform"/>
            <consortium name="The Broad Institute Genome Sequencing Center for Infectious Disease"/>
            <person name="Wu L."/>
            <person name="Ma J."/>
        </authorList>
    </citation>
    <scope>NUCLEOTIDE SEQUENCE [LARGE SCALE GENOMIC DNA]</scope>
    <source>
        <strain evidence="5">KCTC 23707</strain>
    </source>
</reference>
<evidence type="ECO:0000313" key="4">
    <source>
        <dbReference type="EMBL" id="MFD2260742.1"/>
    </source>
</evidence>
<dbReference type="EMBL" id="JBHUIR010000051">
    <property type="protein sequence ID" value="MFD2260742.1"/>
    <property type="molecule type" value="Genomic_DNA"/>
</dbReference>
<dbReference type="Proteomes" id="UP001597373">
    <property type="component" value="Unassembled WGS sequence"/>
</dbReference>
<dbReference type="Gene3D" id="3.40.190.10">
    <property type="entry name" value="Periplasmic binding protein-like II"/>
    <property type="match status" value="2"/>
</dbReference>
<feature type="chain" id="PRO_5045969206" evidence="2">
    <location>
        <begin position="26"/>
        <end position="286"/>
    </location>
</feature>
<feature type="domain" description="Solute-binding protein family 3/N-terminal" evidence="3">
    <location>
        <begin position="49"/>
        <end position="279"/>
    </location>
</feature>
<dbReference type="PANTHER" id="PTHR35936">
    <property type="entry name" value="MEMBRANE-BOUND LYTIC MUREIN TRANSGLYCOSYLASE F"/>
    <property type="match status" value="1"/>
</dbReference>
<gene>
    <name evidence="4" type="ORF">ACFSMZ_13360</name>
</gene>
<keyword evidence="5" id="KW-1185">Reference proteome</keyword>
<accession>A0ABW5DIF5</accession>
<protein>
    <submittedName>
        <fullName evidence="4">Transporter substrate-binding domain-containing protein</fullName>
    </submittedName>
</protein>
<proteinExistence type="predicted"/>
<sequence length="286" mass="31698">MTGLMLRFGLGLVLAIALLPASAAAEPLVPHFRDTRQRLAVPDTSDIQRLRFLTTTDFFPFNMLDERGNLIGFHVDLARAICRKLELEQRCQVQALPFEELSEALQKGDGEAIIAGIAITGESRSRYDFTQPYFQFPARFAARRDAAMAEPLAESLKGKRVGVLTGTSHEQMLRDLFPGLEIAPFDTERDLVRAAREGDVAAIFADGVRLSFALTDEEAAGCCAFVGGPYYTQEYLGHGLAIATRPDQPLIGQALDYALQHLEAENAFSELYLRYFPLDFYSLSNP</sequence>
<dbReference type="SUPFAM" id="SSF53850">
    <property type="entry name" value="Periplasmic binding protein-like II"/>
    <property type="match status" value="1"/>
</dbReference>
<dbReference type="InterPro" id="IPR001638">
    <property type="entry name" value="Solute-binding_3/MltF_N"/>
</dbReference>
<organism evidence="4 5">
    <name type="scientific">Chelativorans composti</name>
    <dbReference type="NCBI Taxonomy" id="768533"/>
    <lineage>
        <taxon>Bacteria</taxon>
        <taxon>Pseudomonadati</taxon>
        <taxon>Pseudomonadota</taxon>
        <taxon>Alphaproteobacteria</taxon>
        <taxon>Hyphomicrobiales</taxon>
        <taxon>Phyllobacteriaceae</taxon>
        <taxon>Chelativorans</taxon>
    </lineage>
</organism>
<evidence type="ECO:0000256" key="1">
    <source>
        <dbReference type="ARBA" id="ARBA00022729"/>
    </source>
</evidence>
<evidence type="ECO:0000259" key="3">
    <source>
        <dbReference type="SMART" id="SM00062"/>
    </source>
</evidence>
<evidence type="ECO:0000256" key="2">
    <source>
        <dbReference type="SAM" id="SignalP"/>
    </source>
</evidence>